<keyword evidence="13 18" id="KW-0675">Receptor</keyword>
<keyword evidence="7" id="KW-0681">Retinal protein</keyword>
<evidence type="ECO:0000256" key="8">
    <source>
        <dbReference type="ARBA" id="ARBA00022989"/>
    </source>
</evidence>
<evidence type="ECO:0000256" key="15">
    <source>
        <dbReference type="ARBA" id="ARBA00023224"/>
    </source>
</evidence>
<dbReference type="AlphaFoldDB" id="A0A1J1I145"/>
<dbReference type="CDD" id="cd15079">
    <property type="entry name" value="7tmA_photoreceptors_insect"/>
    <property type="match status" value="1"/>
</dbReference>
<dbReference type="SUPFAM" id="SSF49854">
    <property type="entry name" value="Spermadhesin, CUB domain"/>
    <property type="match status" value="2"/>
</dbReference>
<dbReference type="PRINTS" id="PR00237">
    <property type="entry name" value="GPCRRHODOPSN"/>
</dbReference>
<feature type="transmembrane region" description="Helical" evidence="20">
    <location>
        <begin position="1131"/>
        <end position="1149"/>
    </location>
</feature>
<evidence type="ECO:0000256" key="10">
    <source>
        <dbReference type="ARBA" id="ARBA00023040"/>
    </source>
</evidence>
<reference evidence="23 24" key="1">
    <citation type="submission" date="2015-04" db="EMBL/GenBank/DDBJ databases">
        <authorList>
            <person name="Syromyatnikov M.Y."/>
            <person name="Popov V.N."/>
        </authorList>
    </citation>
    <scope>NUCLEOTIDE SEQUENCE [LARGE SCALE GENOMIC DNA]</scope>
</reference>
<evidence type="ECO:0000256" key="17">
    <source>
        <dbReference type="PROSITE-ProRule" id="PRU00059"/>
    </source>
</evidence>
<comment type="similarity">
    <text evidence="3 18">Belongs to the G-protein coupled receptor 1 family.</text>
</comment>
<evidence type="ECO:0000313" key="24">
    <source>
        <dbReference type="Proteomes" id="UP000183832"/>
    </source>
</evidence>
<keyword evidence="9" id="KW-0157">Chromophore</keyword>
<dbReference type="InterPro" id="IPR000276">
    <property type="entry name" value="GPCR_Rhodpsn"/>
</dbReference>
<dbReference type="SUPFAM" id="SSF81321">
    <property type="entry name" value="Family A G protein-coupled receptor-like"/>
    <property type="match status" value="1"/>
</dbReference>
<protein>
    <submittedName>
        <fullName evidence="23">CLUMA_CG005672, isoform A</fullName>
    </submittedName>
</protein>
<accession>A0A1J1I145</accession>
<dbReference type="InterPro" id="IPR000859">
    <property type="entry name" value="CUB_dom"/>
</dbReference>
<feature type="domain" description="G-protein coupled receptors family 1 profile" evidence="22">
    <location>
        <begin position="71"/>
        <end position="313"/>
    </location>
</feature>
<comment type="caution">
    <text evidence="17">Lacks conserved residue(s) required for the propagation of feature annotation.</text>
</comment>
<evidence type="ECO:0000256" key="13">
    <source>
        <dbReference type="ARBA" id="ARBA00023170"/>
    </source>
</evidence>
<organism evidence="23 24">
    <name type="scientific">Clunio marinus</name>
    <dbReference type="NCBI Taxonomy" id="568069"/>
    <lineage>
        <taxon>Eukaryota</taxon>
        <taxon>Metazoa</taxon>
        <taxon>Ecdysozoa</taxon>
        <taxon>Arthropoda</taxon>
        <taxon>Hexapoda</taxon>
        <taxon>Insecta</taxon>
        <taxon>Pterygota</taxon>
        <taxon>Neoptera</taxon>
        <taxon>Endopterygota</taxon>
        <taxon>Diptera</taxon>
        <taxon>Nematocera</taxon>
        <taxon>Chironomoidea</taxon>
        <taxon>Chironomidae</taxon>
        <taxon>Clunio</taxon>
    </lineage>
</organism>
<evidence type="ECO:0000256" key="2">
    <source>
        <dbReference type="ARBA" id="ARBA00004141"/>
    </source>
</evidence>
<keyword evidence="14" id="KW-0325">Glycoprotein</keyword>
<dbReference type="InterPro" id="IPR017452">
    <property type="entry name" value="GPCR_Rhodpsn_7TM"/>
</dbReference>
<evidence type="ECO:0000256" key="11">
    <source>
        <dbReference type="ARBA" id="ARBA00023136"/>
    </source>
</evidence>
<dbReference type="PROSITE" id="PS50262">
    <property type="entry name" value="G_PROTEIN_RECEP_F1_2"/>
    <property type="match status" value="1"/>
</dbReference>
<dbReference type="Pfam" id="PF00431">
    <property type="entry name" value="CUB"/>
    <property type="match status" value="1"/>
</dbReference>
<evidence type="ECO:0000256" key="19">
    <source>
        <dbReference type="SAM" id="MobiDB-lite"/>
    </source>
</evidence>
<keyword evidence="6 18" id="KW-0812">Transmembrane</keyword>
<dbReference type="InterPro" id="IPR001760">
    <property type="entry name" value="Opsin"/>
</dbReference>
<dbReference type="PANTHER" id="PTHR24240">
    <property type="entry name" value="OPSIN"/>
    <property type="match status" value="1"/>
</dbReference>
<dbReference type="InterPro" id="IPR050125">
    <property type="entry name" value="GPCR_opsins"/>
</dbReference>
<evidence type="ECO:0000259" key="21">
    <source>
        <dbReference type="PROSITE" id="PS01180"/>
    </source>
</evidence>
<dbReference type="SMART" id="SM00042">
    <property type="entry name" value="CUB"/>
    <property type="match status" value="1"/>
</dbReference>
<dbReference type="Pfam" id="PF00001">
    <property type="entry name" value="7tm_1"/>
    <property type="match status" value="1"/>
</dbReference>
<evidence type="ECO:0000256" key="7">
    <source>
        <dbReference type="ARBA" id="ARBA00022925"/>
    </source>
</evidence>
<feature type="transmembrane region" description="Helical" evidence="20">
    <location>
        <begin position="91"/>
        <end position="112"/>
    </location>
</feature>
<dbReference type="EMBL" id="CVRI01000023">
    <property type="protein sequence ID" value="CRK92089.1"/>
    <property type="molecule type" value="Genomic_DNA"/>
</dbReference>
<dbReference type="Proteomes" id="UP000183832">
    <property type="component" value="Unassembled WGS sequence"/>
</dbReference>
<dbReference type="Gene3D" id="2.60.120.290">
    <property type="entry name" value="Spermadhesin, CUB domain"/>
    <property type="match status" value="1"/>
</dbReference>
<gene>
    <name evidence="23" type="primary">putative Opsin Rh3</name>
    <name evidence="23" type="ORF">CLUMA_CG005672</name>
</gene>
<evidence type="ECO:0000313" key="23">
    <source>
        <dbReference type="EMBL" id="CRK92089.1"/>
    </source>
</evidence>
<dbReference type="PROSITE" id="PS01180">
    <property type="entry name" value="CUB"/>
    <property type="match status" value="1"/>
</dbReference>
<dbReference type="PROSITE" id="PS00237">
    <property type="entry name" value="G_PROTEIN_RECEP_F1_1"/>
    <property type="match status" value="1"/>
</dbReference>
<name>A0A1J1I145_9DIPT</name>
<evidence type="ECO:0000256" key="18">
    <source>
        <dbReference type="RuleBase" id="RU000688"/>
    </source>
</evidence>
<keyword evidence="11 20" id="KW-0472">Membrane</keyword>
<keyword evidence="10 18" id="KW-0297">G-protein coupled receptor</keyword>
<keyword evidence="5" id="KW-0716">Sensory transduction</keyword>
<dbReference type="STRING" id="568069.A0A1J1I145"/>
<dbReference type="PRINTS" id="PR00577">
    <property type="entry name" value="OPSINRH3RH4"/>
</dbReference>
<dbReference type="GO" id="GO:0008020">
    <property type="term" value="F:G protein-coupled photoreceptor activity"/>
    <property type="evidence" value="ECO:0007669"/>
    <property type="project" value="UniProtKB-ARBA"/>
</dbReference>
<sequence length="1157" mass="129578">MEYFHNNLSNLQRPEARVSTNQEVRLLGWNVPPEDLKQIPEHWLNFQEPEASLHYLLALLYIGFTFLSLTGNGLVIWVFTAAKSLRTPSNVFIVNLAICDFVMMVKTPIFIYNSFNRGFALGILGCKIFGVLGTLSGIGAGLTNAFIAYDRYNTIARPMDGKLSMTKALLMVFIIWFYTVPWAVVPTLELWGRYVPEGYLTSCTFDYLTDTFDNRMFSDCITCRQSRKSFESTSKKMNVDSLRSNQDTGKTSVEVRIAKACITVCFLFVASWTPYAVLALIGAFGDKSLLTPGVTMIPACTCKFVACLDPYVYAISHPRYRLELQSRLPWLAINEKPLDNVSNATEVSSPPQINATKINLAWSPIQVDSESQVDLWTRKSVGCACSWKDNEHDHAKDKHETSDKNLTTHNGHHKQHNGHQLNCACCVKGGCQCGEQAPNRCSQCGLENHCLNMCNVTLDSKLLQGSSGQALGQIRSPILQGPAFCYYILRPAPGQRVELQVYRLVSVGKFNGKKCEGGHLRFGGLDERDDFNGAELCGVNERYAPPAVLFSDEGITTLLFRISEKTFRSQFLAYFSFTSLSNPIVGFHPKGVFLRFFPVSAFGLTSGQKITSTDCDWSYNDYSCRTPSSCAIASPGFPGIYPPNLICRYHITTSSVHTKVKIVFNSLLLPEEHCGTHFIALYEGLAPSSERLATVCGQDKREELIFSGPNLLLEFNSGHQIPPFDYNGFSATLTFIEGLTTTPQPQTPSYDLDSNHHEPPHDLATPPPKFTPCDQVITEQYGGRSGHFDSRTRSYANSCRLIFKGKTNEVVHLSLFNYRLKSPSCRSVIEIIDVNPHGHKKSLFKVCSPTARKARNEQGTFIQPQTFISTGSQIIIVLRRAGPPHDLNDIEFIDGAFMFQNEEQSGTLQPYSLCDTYHYGLSSPEFGSIEGPGTEHLFWNVEGSLNCSHYFIPAANQSVTVMIDMLDRLGTDAECQTVCGDSGCQCLTGLNSIENIDHLMMMTEDNQQLNCICGSFRSEWLPVGLRSWSPIKLVISNQSRSCTAWNISLHEYSPVEDEKMHAGDLLHQFCPRDKFKQFTLPWNVKTIVMKVQAMTRTAPLYTIKWKSQVVRQKIQSLTPAPNVVSSSSQNFLLSIILYPLVLSIFYLNFNRKFYVSF</sequence>
<keyword evidence="8 20" id="KW-1133">Transmembrane helix</keyword>
<comment type="function">
    <text evidence="1">Visual pigments are the light-absorbing molecules that mediate vision. They consist of an apoprotein, opsin, covalently linked to cis-retinal.</text>
</comment>
<evidence type="ECO:0000256" key="5">
    <source>
        <dbReference type="ARBA" id="ARBA00022606"/>
    </source>
</evidence>
<evidence type="ECO:0000256" key="20">
    <source>
        <dbReference type="SAM" id="Phobius"/>
    </source>
</evidence>
<evidence type="ECO:0000256" key="1">
    <source>
        <dbReference type="ARBA" id="ARBA00002881"/>
    </source>
</evidence>
<keyword evidence="4" id="KW-0600">Photoreceptor protein</keyword>
<evidence type="ECO:0000256" key="14">
    <source>
        <dbReference type="ARBA" id="ARBA00023180"/>
    </source>
</evidence>
<dbReference type="CDD" id="cd00041">
    <property type="entry name" value="CUB"/>
    <property type="match status" value="1"/>
</dbReference>
<keyword evidence="15 18" id="KW-0807">Transducer</keyword>
<dbReference type="SMART" id="SM01381">
    <property type="entry name" value="7TM_GPCR_Srsx"/>
    <property type="match status" value="1"/>
</dbReference>
<evidence type="ECO:0000259" key="22">
    <source>
        <dbReference type="PROSITE" id="PS50262"/>
    </source>
</evidence>
<keyword evidence="12" id="KW-1015">Disulfide bond</keyword>
<dbReference type="InterPro" id="IPR035914">
    <property type="entry name" value="Sperma_CUB_dom_sf"/>
</dbReference>
<evidence type="ECO:0000256" key="9">
    <source>
        <dbReference type="ARBA" id="ARBA00022991"/>
    </source>
</evidence>
<evidence type="ECO:0000256" key="6">
    <source>
        <dbReference type="ARBA" id="ARBA00022692"/>
    </source>
</evidence>
<feature type="domain" description="CUB" evidence="21">
    <location>
        <begin position="615"/>
        <end position="736"/>
    </location>
</feature>
<dbReference type="Gene3D" id="1.20.1070.10">
    <property type="entry name" value="Rhodopsin 7-helix transmembrane proteins"/>
    <property type="match status" value="1"/>
</dbReference>
<dbReference type="OrthoDB" id="10063988at2759"/>
<evidence type="ECO:0000256" key="3">
    <source>
        <dbReference type="ARBA" id="ARBA00010663"/>
    </source>
</evidence>
<proteinExistence type="inferred from homology"/>
<feature type="region of interest" description="Disordered" evidence="19">
    <location>
        <begin position="744"/>
        <end position="767"/>
    </location>
</feature>
<evidence type="ECO:0000256" key="4">
    <source>
        <dbReference type="ARBA" id="ARBA00022543"/>
    </source>
</evidence>
<feature type="transmembrane region" description="Helical" evidence="20">
    <location>
        <begin position="53"/>
        <end position="79"/>
    </location>
</feature>
<dbReference type="GO" id="GO:0007602">
    <property type="term" value="P:phototransduction"/>
    <property type="evidence" value="ECO:0007669"/>
    <property type="project" value="UniProtKB-KW"/>
</dbReference>
<dbReference type="GO" id="GO:0016020">
    <property type="term" value="C:membrane"/>
    <property type="evidence" value="ECO:0007669"/>
    <property type="project" value="UniProtKB-SubCell"/>
</dbReference>
<dbReference type="GO" id="GO:0007601">
    <property type="term" value="P:visual perception"/>
    <property type="evidence" value="ECO:0007669"/>
    <property type="project" value="UniProtKB-KW"/>
</dbReference>
<evidence type="ECO:0000256" key="12">
    <source>
        <dbReference type="ARBA" id="ARBA00023157"/>
    </source>
</evidence>
<comment type="subcellular location">
    <subcellularLocation>
        <location evidence="2">Membrane</location>
        <topology evidence="2">Multi-pass membrane protein</topology>
    </subcellularLocation>
</comment>
<evidence type="ECO:0000256" key="16">
    <source>
        <dbReference type="ARBA" id="ARBA00023305"/>
    </source>
</evidence>
<keyword evidence="24" id="KW-1185">Reference proteome</keyword>
<keyword evidence="16" id="KW-0844">Vision</keyword>
<feature type="transmembrane region" description="Helical" evidence="20">
    <location>
        <begin position="118"/>
        <end position="147"/>
    </location>
</feature>
<feature type="transmembrane region" description="Helical" evidence="20">
    <location>
        <begin position="168"/>
        <end position="185"/>
    </location>
</feature>